<dbReference type="PANTHER" id="PTHR45527:SF1">
    <property type="entry name" value="FATTY ACID SYNTHASE"/>
    <property type="match status" value="1"/>
</dbReference>
<accession>A0A9W8YLI9</accession>
<dbReference type="OrthoDB" id="5334845at2759"/>
<dbReference type="PANTHER" id="PTHR45527">
    <property type="entry name" value="NONRIBOSOMAL PEPTIDE SYNTHETASE"/>
    <property type="match status" value="1"/>
</dbReference>
<evidence type="ECO:0000256" key="4">
    <source>
        <dbReference type="ARBA" id="ARBA00022679"/>
    </source>
</evidence>
<comment type="caution">
    <text evidence="6">The sequence shown here is derived from an EMBL/GenBank/DDBJ whole genome shotgun (WGS) entry which is preliminary data.</text>
</comment>
<dbReference type="Gene3D" id="3.30.300.30">
    <property type="match status" value="1"/>
</dbReference>
<evidence type="ECO:0000259" key="5">
    <source>
        <dbReference type="PROSITE" id="PS52004"/>
    </source>
</evidence>
<keyword evidence="2" id="KW-0597">Phosphoprotein</keyword>
<dbReference type="GO" id="GO:0043041">
    <property type="term" value="P:amino acid activation for nonribosomal peptide biosynthetic process"/>
    <property type="evidence" value="ECO:0007669"/>
    <property type="project" value="TreeGrafter"/>
</dbReference>
<dbReference type="GO" id="GO:0005737">
    <property type="term" value="C:cytoplasm"/>
    <property type="evidence" value="ECO:0007669"/>
    <property type="project" value="TreeGrafter"/>
</dbReference>
<dbReference type="SUPFAM" id="SSF53901">
    <property type="entry name" value="Thiolase-like"/>
    <property type="match status" value="1"/>
</dbReference>
<dbReference type="InterPro" id="IPR036736">
    <property type="entry name" value="ACP-like_sf"/>
</dbReference>
<dbReference type="InterPro" id="IPR016039">
    <property type="entry name" value="Thiolase-like"/>
</dbReference>
<dbReference type="Gene3D" id="1.10.1200.10">
    <property type="entry name" value="ACP-like"/>
    <property type="match status" value="1"/>
</dbReference>
<name>A0A9W8YLI9_9PEZI</name>
<dbReference type="InterPro" id="IPR029058">
    <property type="entry name" value="AB_hydrolase_fold"/>
</dbReference>
<dbReference type="CDD" id="cd05930">
    <property type="entry name" value="A_NRPS"/>
    <property type="match status" value="1"/>
</dbReference>
<dbReference type="Gene3D" id="3.40.50.12780">
    <property type="entry name" value="N-terminal domain of ligase-like"/>
    <property type="match status" value="1"/>
</dbReference>
<dbReference type="SUPFAM" id="SSF53474">
    <property type="entry name" value="alpha/beta-Hydrolases"/>
    <property type="match status" value="1"/>
</dbReference>
<dbReference type="InterPro" id="IPR014030">
    <property type="entry name" value="Ketoacyl_synth_N"/>
</dbReference>
<dbReference type="Pfam" id="PF02801">
    <property type="entry name" value="Ketoacyl-synt_C"/>
    <property type="match status" value="1"/>
</dbReference>
<dbReference type="InterPro" id="IPR020841">
    <property type="entry name" value="PKS_Beta-ketoAc_synthase_dom"/>
</dbReference>
<dbReference type="GO" id="GO:0016746">
    <property type="term" value="F:acyltransferase activity"/>
    <property type="evidence" value="ECO:0007669"/>
    <property type="project" value="InterPro"/>
</dbReference>
<dbReference type="PROSITE" id="PS52004">
    <property type="entry name" value="KS3_2"/>
    <property type="match status" value="1"/>
</dbReference>
<keyword evidence="4" id="KW-0808">Transferase</keyword>
<dbReference type="GO" id="GO:0016874">
    <property type="term" value="F:ligase activity"/>
    <property type="evidence" value="ECO:0007669"/>
    <property type="project" value="UniProtKB-KW"/>
</dbReference>
<evidence type="ECO:0000256" key="2">
    <source>
        <dbReference type="ARBA" id="ARBA00022553"/>
    </source>
</evidence>
<evidence type="ECO:0000256" key="3">
    <source>
        <dbReference type="ARBA" id="ARBA00022598"/>
    </source>
</evidence>
<dbReference type="Gene3D" id="3.40.47.10">
    <property type="match status" value="1"/>
</dbReference>
<organism evidence="6 7">
    <name type="scientific">Gnomoniopsis smithogilvyi</name>
    <dbReference type="NCBI Taxonomy" id="1191159"/>
    <lineage>
        <taxon>Eukaryota</taxon>
        <taxon>Fungi</taxon>
        <taxon>Dikarya</taxon>
        <taxon>Ascomycota</taxon>
        <taxon>Pezizomycotina</taxon>
        <taxon>Sordariomycetes</taxon>
        <taxon>Sordariomycetidae</taxon>
        <taxon>Diaporthales</taxon>
        <taxon>Gnomoniaceae</taxon>
        <taxon>Gnomoniopsis</taxon>
    </lineage>
</organism>
<sequence length="1398" mass="151118">MDEMKNTYKTLLNLSNRTDPVNLNELPMMPRYLTIPPTQLPDKFIAVHDMFHIHAVNNPSRIALSCAEKDQNMSYGDLDNAATLKAQVLQSYGISAESVVVLHLSRGFHLVQWILATLKAGGAYVYLDPKLPDYRKKTVMNIVSAANSVLVMEDTLDRNEDWAKAFTGTTLPYQQTVEPNRSYPEVTGKQVEPEDMAYMIFTSGSTGEPKGVMIEHGSFAHFVRSSIPVFQTGHGSRILQLASFNFDASILEWSSALAAGGTLCFADSPQALVGDYLADVIEQNSISFMQITPSALATISLARRLSSLRCVSVGGEAVPARLLDTWREKVTVVNSYGPTETSVAVAFQKYIKGSSPIDKVSVGNPPQGTEIYICDPGFTQILPRGQEGEICIGGASLGRGYRQRDALTAEKFAIHPMLEKRLYRSGDRGTFLSDGTLLVHGRMDREIKIRGYRIAPEEVEKAIMTADSAVQGASIQVSPDGLSLIAIVTPNTCQSRVLQSGISKILPSHMLPSMILPVSSLPLNVSGKIDHNEIRKNLGSYMRDILKQEQKPLASEDVVRGTWSRSKQDKDVEKFLSNAWKEEIGLSIIPKNDVNFFDVGGHSHLVPRLHKRIVSKYPLSGVTTLDLFHHSTIESQRKLLCERLPCINQSFRDEDDSIATKEVLPTEAQPVNSREGSDDDSLAIIGIAGKFPGADDPDELYANLTQGLSGIRESSLRTSAPKDCVWVPRAGTLSGIEDFDANFWNLTREEAADMDPQQRLFLTVTLQAVEDAGLDTFSDDYNNIGVFVGAANNQYHNITDPVYGDAFQRANRGFVAPCISARTAYHLNLHGPNVTINTNCASSTVAMSLAVDALRSRRCDVAVVGGVSVQLFEPFEEEADGTVPSDAVVSVVLKRTADAISNGDKAYALVVGAAYTSDGATNKVGFQVPSPKGQSDTIAAAWRNSRLSPEKLQYIELHGSGTPIGDALELQGVKTSLAAIGYPRKECLVGSNKGTLGNTQHASGLVSLVKICKSIQAGTIPAMARTGKLNSFITDADLSLKFAYEPTKVAPNALIGISAAGWGGVNSHVVVQVPPPKLIKKMVQVQKYSKYNLCNETLAAPRKARVGGYSVSLPTALDSALDLRIPVADEEGLSSGHSTDEETNGSVLHEAIVGTTATPLTSPIESALDLVIQEVHKVLGDGCVVDANSDLRSAGLDSARFLQAGNQTSDREYILVPPSGGSCVALVSLVLAIPDHIPVYGLEHPAYNSTSWQQDSYLVPDLARLYADAVRTHLSTVREKKTTIIGASFGGVIAAEMLHELSASSGILNLLKDVELVLLDSPVAGSPTASTGSKVEEAESQIEMIAINVDGDFTSIPQLRQFTAQAHTHFVHIPGHVLQYRLGVKFSTYPLELKPLTI</sequence>
<evidence type="ECO:0000313" key="7">
    <source>
        <dbReference type="Proteomes" id="UP001140453"/>
    </source>
</evidence>
<evidence type="ECO:0000256" key="1">
    <source>
        <dbReference type="ARBA" id="ARBA00022450"/>
    </source>
</evidence>
<reference evidence="6" key="1">
    <citation type="submission" date="2022-10" db="EMBL/GenBank/DDBJ databases">
        <title>Tapping the CABI collections for fungal endophytes: first genome assemblies for Collariella, Neodidymelliopsis, Ascochyta clinopodiicola, Didymella pomorum, Didymosphaeria variabile, Neocosmospora piperis and Neocucurbitaria cava.</title>
        <authorList>
            <person name="Hill R."/>
        </authorList>
    </citation>
    <scope>NUCLEOTIDE SEQUENCE</scope>
    <source>
        <strain evidence="6">IMI 355082</strain>
    </source>
</reference>
<dbReference type="EMBL" id="JAPEVB010000006">
    <property type="protein sequence ID" value="KAJ4386903.1"/>
    <property type="molecule type" value="Genomic_DNA"/>
</dbReference>
<dbReference type="InterPro" id="IPR020845">
    <property type="entry name" value="AMP-binding_CS"/>
</dbReference>
<dbReference type="SUPFAM" id="SSF56801">
    <property type="entry name" value="Acetyl-CoA synthetase-like"/>
    <property type="match status" value="1"/>
</dbReference>
<dbReference type="NCBIfam" id="TIGR01733">
    <property type="entry name" value="AA-adenyl-dom"/>
    <property type="match status" value="1"/>
</dbReference>
<dbReference type="Gene3D" id="3.40.50.1820">
    <property type="entry name" value="alpha/beta hydrolase"/>
    <property type="match status" value="1"/>
</dbReference>
<dbReference type="Proteomes" id="UP001140453">
    <property type="component" value="Unassembled WGS sequence"/>
</dbReference>
<dbReference type="PROSITE" id="PS00455">
    <property type="entry name" value="AMP_BINDING"/>
    <property type="match status" value="1"/>
</dbReference>
<dbReference type="GO" id="GO:0031177">
    <property type="term" value="F:phosphopantetheine binding"/>
    <property type="evidence" value="ECO:0007669"/>
    <property type="project" value="TreeGrafter"/>
</dbReference>
<feature type="domain" description="Ketosynthase family 3 (KS3)" evidence="5">
    <location>
        <begin position="679"/>
        <end position="1073"/>
    </location>
</feature>
<dbReference type="SUPFAM" id="SSF47336">
    <property type="entry name" value="ACP-like"/>
    <property type="match status" value="1"/>
</dbReference>
<dbReference type="InterPro" id="IPR042099">
    <property type="entry name" value="ANL_N_sf"/>
</dbReference>
<dbReference type="InterPro" id="IPR010071">
    <property type="entry name" value="AA_adenyl_dom"/>
</dbReference>
<dbReference type="CDD" id="cd00833">
    <property type="entry name" value="PKS"/>
    <property type="match status" value="1"/>
</dbReference>
<gene>
    <name evidence="6" type="ORF">N0V93_009802</name>
</gene>
<keyword evidence="1" id="KW-0596">Phosphopantetheine</keyword>
<dbReference type="InterPro" id="IPR014031">
    <property type="entry name" value="Ketoacyl_synth_C"/>
</dbReference>
<dbReference type="Pfam" id="PF00501">
    <property type="entry name" value="AMP-binding"/>
    <property type="match status" value="1"/>
</dbReference>
<evidence type="ECO:0000313" key="6">
    <source>
        <dbReference type="EMBL" id="KAJ4386903.1"/>
    </source>
</evidence>
<dbReference type="GO" id="GO:0044550">
    <property type="term" value="P:secondary metabolite biosynthetic process"/>
    <property type="evidence" value="ECO:0007669"/>
    <property type="project" value="TreeGrafter"/>
</dbReference>
<keyword evidence="3" id="KW-0436">Ligase</keyword>
<dbReference type="SMART" id="SM00825">
    <property type="entry name" value="PKS_KS"/>
    <property type="match status" value="1"/>
</dbReference>
<protein>
    <recommendedName>
        <fullName evidence="5">Ketosynthase family 3 (KS3) domain-containing protein</fullName>
    </recommendedName>
</protein>
<dbReference type="InterPro" id="IPR045851">
    <property type="entry name" value="AMP-bd_C_sf"/>
</dbReference>
<dbReference type="Pfam" id="PF00109">
    <property type="entry name" value="ketoacyl-synt"/>
    <property type="match status" value="1"/>
</dbReference>
<dbReference type="InterPro" id="IPR000873">
    <property type="entry name" value="AMP-dep_synth/lig_dom"/>
</dbReference>
<keyword evidence="7" id="KW-1185">Reference proteome</keyword>
<proteinExistence type="predicted"/>